<dbReference type="GO" id="GO:0005886">
    <property type="term" value="C:plasma membrane"/>
    <property type="evidence" value="ECO:0007669"/>
    <property type="project" value="UniProtKB-SubCell"/>
</dbReference>
<evidence type="ECO:0000313" key="11">
    <source>
        <dbReference type="Proteomes" id="UP000305539"/>
    </source>
</evidence>
<dbReference type="InterPro" id="IPR000849">
    <property type="entry name" value="Sugar_P_transporter"/>
</dbReference>
<dbReference type="PROSITE" id="PS50850">
    <property type="entry name" value="MFS"/>
    <property type="match status" value="1"/>
</dbReference>
<keyword evidence="4 8" id="KW-0812">Transmembrane</keyword>
<proteinExistence type="inferred from homology"/>
<dbReference type="SUPFAM" id="SSF103473">
    <property type="entry name" value="MFS general substrate transporter"/>
    <property type="match status" value="1"/>
</dbReference>
<comment type="similarity">
    <text evidence="7">Belongs to the major facilitator superfamily. Phthalate permease family.</text>
</comment>
<dbReference type="OrthoDB" id="8596007at2"/>
<feature type="transmembrane region" description="Helical" evidence="8">
    <location>
        <begin position="329"/>
        <end position="348"/>
    </location>
</feature>
<dbReference type="PANTHER" id="PTHR11662:SF399">
    <property type="entry name" value="FI19708P1-RELATED"/>
    <property type="match status" value="1"/>
</dbReference>
<evidence type="ECO:0000313" key="10">
    <source>
        <dbReference type="EMBL" id="TKC87748.1"/>
    </source>
</evidence>
<dbReference type="InterPro" id="IPR050382">
    <property type="entry name" value="MFS_Na/Anion_cotransporter"/>
</dbReference>
<comment type="caution">
    <text evidence="10">The sequence shown here is derived from an EMBL/GenBank/DDBJ whole genome shotgun (WGS) entry which is preliminary data.</text>
</comment>
<organism evidence="10 11">
    <name type="scientific">Trinickia terrae</name>
    <dbReference type="NCBI Taxonomy" id="2571161"/>
    <lineage>
        <taxon>Bacteria</taxon>
        <taxon>Pseudomonadati</taxon>
        <taxon>Pseudomonadota</taxon>
        <taxon>Betaproteobacteria</taxon>
        <taxon>Burkholderiales</taxon>
        <taxon>Burkholderiaceae</taxon>
        <taxon>Trinickia</taxon>
    </lineage>
</organism>
<dbReference type="Pfam" id="PF07690">
    <property type="entry name" value="MFS_1"/>
    <property type="match status" value="1"/>
</dbReference>
<evidence type="ECO:0000259" key="9">
    <source>
        <dbReference type="PROSITE" id="PS50850"/>
    </source>
</evidence>
<feature type="transmembrane region" description="Helical" evidence="8">
    <location>
        <begin position="415"/>
        <end position="436"/>
    </location>
</feature>
<keyword evidence="5 8" id="KW-1133">Transmembrane helix</keyword>
<dbReference type="Proteomes" id="UP000305539">
    <property type="component" value="Unassembled WGS sequence"/>
</dbReference>
<dbReference type="CDD" id="cd17319">
    <property type="entry name" value="MFS_ExuT_GudP_like"/>
    <property type="match status" value="1"/>
</dbReference>
<evidence type="ECO:0000256" key="6">
    <source>
        <dbReference type="ARBA" id="ARBA00023136"/>
    </source>
</evidence>
<keyword evidence="11" id="KW-1185">Reference proteome</keyword>
<feature type="transmembrane region" description="Helical" evidence="8">
    <location>
        <begin position="354"/>
        <end position="374"/>
    </location>
</feature>
<dbReference type="RefSeq" id="WP_136896012.1">
    <property type="nucleotide sequence ID" value="NZ_SWJE01000008.1"/>
</dbReference>
<reference evidence="10 11" key="1">
    <citation type="submission" date="2019-04" db="EMBL/GenBank/DDBJ databases">
        <title>Trinickia sp. 7GSK02, isolated from subtropical forest soil.</title>
        <authorList>
            <person name="Gao Z.-H."/>
            <person name="Qiu L.-H."/>
        </authorList>
    </citation>
    <scope>NUCLEOTIDE SEQUENCE [LARGE SCALE GENOMIC DNA]</scope>
    <source>
        <strain evidence="10 11">7GSK02</strain>
    </source>
</reference>
<dbReference type="PIRSF" id="PIRSF002808">
    <property type="entry name" value="Hexose_phosphate_transp"/>
    <property type="match status" value="1"/>
</dbReference>
<evidence type="ECO:0000256" key="5">
    <source>
        <dbReference type="ARBA" id="ARBA00022989"/>
    </source>
</evidence>
<evidence type="ECO:0000256" key="2">
    <source>
        <dbReference type="ARBA" id="ARBA00022448"/>
    </source>
</evidence>
<evidence type="ECO:0000256" key="4">
    <source>
        <dbReference type="ARBA" id="ARBA00022692"/>
    </source>
</evidence>
<feature type="transmembrane region" description="Helical" evidence="8">
    <location>
        <begin position="178"/>
        <end position="197"/>
    </location>
</feature>
<evidence type="ECO:0000256" key="8">
    <source>
        <dbReference type="SAM" id="Phobius"/>
    </source>
</evidence>
<dbReference type="InterPro" id="IPR020846">
    <property type="entry name" value="MFS_dom"/>
</dbReference>
<dbReference type="InterPro" id="IPR036259">
    <property type="entry name" value="MFS_trans_sf"/>
</dbReference>
<evidence type="ECO:0000256" key="7">
    <source>
        <dbReference type="ARBA" id="ARBA00038514"/>
    </source>
</evidence>
<dbReference type="Gene3D" id="1.20.1250.20">
    <property type="entry name" value="MFS general substrate transporter like domains"/>
    <property type="match status" value="2"/>
</dbReference>
<feature type="transmembrane region" description="Helical" evidence="8">
    <location>
        <begin position="53"/>
        <end position="74"/>
    </location>
</feature>
<feature type="transmembrane region" description="Helical" evidence="8">
    <location>
        <begin position="16"/>
        <end position="33"/>
    </location>
</feature>
<name>A0A4U1I3E6_9BURK</name>
<feature type="transmembrane region" description="Helical" evidence="8">
    <location>
        <begin position="86"/>
        <end position="104"/>
    </location>
</feature>
<keyword evidence="3" id="KW-1003">Cell membrane</keyword>
<dbReference type="GO" id="GO:0022857">
    <property type="term" value="F:transmembrane transporter activity"/>
    <property type="evidence" value="ECO:0007669"/>
    <property type="project" value="InterPro"/>
</dbReference>
<dbReference type="EMBL" id="SWJE01000008">
    <property type="protein sequence ID" value="TKC87748.1"/>
    <property type="molecule type" value="Genomic_DNA"/>
</dbReference>
<accession>A0A4U1I3E6</accession>
<dbReference type="AlphaFoldDB" id="A0A4U1I3E6"/>
<keyword evidence="2" id="KW-0813">Transport</keyword>
<keyword evidence="6 8" id="KW-0472">Membrane</keyword>
<protein>
    <submittedName>
        <fullName evidence="10">MFS transporter</fullName>
    </submittedName>
</protein>
<dbReference type="InterPro" id="IPR011701">
    <property type="entry name" value="MFS"/>
</dbReference>
<feature type="transmembrane region" description="Helical" evidence="8">
    <location>
        <begin position="386"/>
        <end position="409"/>
    </location>
</feature>
<feature type="domain" description="Major facilitator superfamily (MFS) profile" evidence="9">
    <location>
        <begin position="20"/>
        <end position="441"/>
    </location>
</feature>
<evidence type="ECO:0000256" key="1">
    <source>
        <dbReference type="ARBA" id="ARBA00004651"/>
    </source>
</evidence>
<dbReference type="FunFam" id="1.20.1250.20:FF:000010">
    <property type="entry name" value="Probable glucarate transporter"/>
    <property type="match status" value="1"/>
</dbReference>
<dbReference type="NCBIfam" id="TIGR00893">
    <property type="entry name" value="2A0114"/>
    <property type="match status" value="1"/>
</dbReference>
<dbReference type="PANTHER" id="PTHR11662">
    <property type="entry name" value="SOLUTE CARRIER FAMILY 17"/>
    <property type="match status" value="1"/>
</dbReference>
<comment type="subcellular location">
    <subcellularLocation>
        <location evidence="1">Cell membrane</location>
        <topology evidence="1">Multi-pass membrane protein</topology>
    </subcellularLocation>
</comment>
<evidence type="ECO:0000256" key="3">
    <source>
        <dbReference type="ARBA" id="ARBA00022475"/>
    </source>
</evidence>
<feature type="transmembrane region" description="Helical" evidence="8">
    <location>
        <begin position="293"/>
        <end position="317"/>
    </location>
</feature>
<sequence length="447" mass="47842">MEITRAAAGVSQRTRVRYGILLMIFIVSTLNYADRATLSVTGTAMRKEFGIDAVQMGYIFSAFSWAYVLSQLPSGWLLDRFGARRVYAASIFFWSLFTLMQGYVGILGPAAAIAALFALRFAVGIAEAPAFPANGKIVASWFPAAERGTASAIFNSAQYCAAAVFTPLMAWLTHALGWRHVYLAMGLAGFLLVAVWLKQMRSPAEHPRINQAELDYIEEGGGVAQARRRTAGTGMSGGGAASLGLMRQLLTNRMLIGVYLGQYCLNVLTYFFLTWFPLYLVQERGMTILQAGLAASVPAICGFVGGMLGGLVSDVLIKRGHSLTVARKVPIISGMLLSVCMIGCNYVNANWLVVGLMALAFFGKGLGALGWAVVSDTAPPEAVGLSGAIFNLFGNTAGIVTPIVIGYLVNATHSFNGALVFVGANALLNVFAYLVIVKEIKRVELRA</sequence>
<gene>
    <name evidence="10" type="ORF">FAZ69_15810</name>
</gene>
<feature type="transmembrane region" description="Helical" evidence="8">
    <location>
        <begin position="254"/>
        <end position="273"/>
    </location>
</feature>